<dbReference type="RefSeq" id="WP_284207231.1">
    <property type="nucleotide sequence ID" value="NZ_BSSU01000006.1"/>
</dbReference>
<evidence type="ECO:0000256" key="3">
    <source>
        <dbReference type="ARBA" id="ARBA00022630"/>
    </source>
</evidence>
<gene>
    <name evidence="10" type="primary">ydjA</name>
    <name evidence="10" type="ORF">theurythT_13370</name>
</gene>
<dbReference type="EC" id="1.-.-.-" evidence="8"/>
<organism evidence="10 11">
    <name type="scientific">Thalassotalea eurytherma</name>
    <dbReference type="NCBI Taxonomy" id="1144278"/>
    <lineage>
        <taxon>Bacteria</taxon>
        <taxon>Pseudomonadati</taxon>
        <taxon>Pseudomonadota</taxon>
        <taxon>Gammaproteobacteria</taxon>
        <taxon>Alteromonadales</taxon>
        <taxon>Colwelliaceae</taxon>
        <taxon>Thalassotalea</taxon>
    </lineage>
</organism>
<evidence type="ECO:0000313" key="10">
    <source>
        <dbReference type="EMBL" id="GLX81885.1"/>
    </source>
</evidence>
<proteinExistence type="inferred from homology"/>
<comment type="similarity">
    <text evidence="2 8">Belongs to the nitroreductase family.</text>
</comment>
<evidence type="ECO:0000256" key="2">
    <source>
        <dbReference type="ARBA" id="ARBA00007118"/>
    </source>
</evidence>
<sequence length="184" mass="20097">MESIELLLKRQSNPALAAPAPVGEQFTNILKAGMRVPDHAGLVPWHFTIVQGEALATLANIYVDAMKAKGITDELKLQKASKMPFRAPMIIVISTRYQTHEKVPLKEQLISAGCAAHAMQMACYAQGFGAMWRTGDLAFDDNVKAALNIDIENDIAGFLYIGTPTKVLPSKAEKSFEPHVTFLS</sequence>
<evidence type="ECO:0000313" key="11">
    <source>
        <dbReference type="Proteomes" id="UP001157133"/>
    </source>
</evidence>
<keyword evidence="5 8" id="KW-0521">NADP</keyword>
<comment type="caution">
    <text evidence="10">The sequence shown here is derived from an EMBL/GenBank/DDBJ whole genome shotgun (WGS) entry which is preliminary data.</text>
</comment>
<evidence type="ECO:0000259" key="9">
    <source>
        <dbReference type="Pfam" id="PF00881"/>
    </source>
</evidence>
<dbReference type="SUPFAM" id="SSF55469">
    <property type="entry name" value="FMN-dependent nitroreductase-like"/>
    <property type="match status" value="1"/>
</dbReference>
<feature type="domain" description="Nitroreductase" evidence="9">
    <location>
        <begin position="24"/>
        <end position="162"/>
    </location>
</feature>
<accession>A0ABQ6H173</accession>
<evidence type="ECO:0000256" key="7">
    <source>
        <dbReference type="ARBA" id="ARBA00023027"/>
    </source>
</evidence>
<dbReference type="Gene3D" id="3.40.109.10">
    <property type="entry name" value="NADH Oxidase"/>
    <property type="match status" value="1"/>
</dbReference>
<dbReference type="InterPro" id="IPR000415">
    <property type="entry name" value="Nitroreductase-like"/>
</dbReference>
<keyword evidence="4 8" id="KW-0288">FMN</keyword>
<protein>
    <recommendedName>
        <fullName evidence="8">Putative NAD(P)H nitroreductase</fullName>
        <ecNumber evidence="8">1.-.-.-</ecNumber>
    </recommendedName>
</protein>
<dbReference type="EMBL" id="BSSU01000006">
    <property type="protein sequence ID" value="GLX81885.1"/>
    <property type="molecule type" value="Genomic_DNA"/>
</dbReference>
<comment type="cofactor">
    <cofactor evidence="1 8">
        <name>FMN</name>
        <dbReference type="ChEBI" id="CHEBI:58210"/>
    </cofactor>
</comment>
<evidence type="ECO:0000256" key="1">
    <source>
        <dbReference type="ARBA" id="ARBA00001917"/>
    </source>
</evidence>
<evidence type="ECO:0000256" key="5">
    <source>
        <dbReference type="ARBA" id="ARBA00022857"/>
    </source>
</evidence>
<evidence type="ECO:0000256" key="4">
    <source>
        <dbReference type="ARBA" id="ARBA00022643"/>
    </source>
</evidence>
<keyword evidence="7 8" id="KW-0520">NAD</keyword>
<dbReference type="Proteomes" id="UP001157133">
    <property type="component" value="Unassembled WGS sequence"/>
</dbReference>
<keyword evidence="3 8" id="KW-0285">Flavoprotein</keyword>
<dbReference type="InterPro" id="IPR052530">
    <property type="entry name" value="NAD(P)H_nitroreductase"/>
</dbReference>
<name>A0ABQ6H173_9GAMM</name>
<evidence type="ECO:0000256" key="8">
    <source>
        <dbReference type="PIRNR" id="PIRNR000232"/>
    </source>
</evidence>
<dbReference type="PANTHER" id="PTHR43821:SF1">
    <property type="entry name" value="NAD(P)H NITROREDUCTASE YDJA-RELATED"/>
    <property type="match status" value="1"/>
</dbReference>
<dbReference type="PANTHER" id="PTHR43821">
    <property type="entry name" value="NAD(P)H NITROREDUCTASE YDJA-RELATED"/>
    <property type="match status" value="1"/>
</dbReference>
<dbReference type="PIRSF" id="PIRSF000232">
    <property type="entry name" value="YdjA"/>
    <property type="match status" value="1"/>
</dbReference>
<reference evidence="10 11" key="1">
    <citation type="submission" date="2023-03" db="EMBL/GenBank/DDBJ databases">
        <title>Draft genome sequence of Thalassotalea eurytherma JCM 18482T.</title>
        <authorList>
            <person name="Sawabe T."/>
        </authorList>
    </citation>
    <scope>NUCLEOTIDE SEQUENCE [LARGE SCALE GENOMIC DNA]</scope>
    <source>
        <strain evidence="10 11">JCM 18482</strain>
    </source>
</reference>
<dbReference type="Pfam" id="PF00881">
    <property type="entry name" value="Nitroreductase"/>
    <property type="match status" value="1"/>
</dbReference>
<dbReference type="CDD" id="cd02135">
    <property type="entry name" value="YdjA-like"/>
    <property type="match status" value="1"/>
</dbReference>
<dbReference type="NCBIfam" id="NF008088">
    <property type="entry name" value="PRK10828.1"/>
    <property type="match status" value="1"/>
</dbReference>
<evidence type="ECO:0000256" key="6">
    <source>
        <dbReference type="ARBA" id="ARBA00023002"/>
    </source>
</evidence>
<keyword evidence="6 8" id="KW-0560">Oxidoreductase</keyword>
<dbReference type="InterPro" id="IPR026021">
    <property type="entry name" value="YdjA-like"/>
</dbReference>
<dbReference type="InterPro" id="IPR029479">
    <property type="entry name" value="Nitroreductase"/>
</dbReference>
<keyword evidence="11" id="KW-1185">Reference proteome</keyword>